<evidence type="ECO:0000256" key="5">
    <source>
        <dbReference type="ARBA" id="ARBA00023237"/>
    </source>
</evidence>
<comment type="subcellular location">
    <subcellularLocation>
        <location evidence="1">Cell outer membrane</location>
    </subcellularLocation>
</comment>
<dbReference type="Pfam" id="PF14322">
    <property type="entry name" value="SusD-like_3"/>
    <property type="match status" value="1"/>
</dbReference>
<keyword evidence="4" id="KW-0472">Membrane</keyword>
<dbReference type="EMBL" id="FQUQ01000002">
    <property type="protein sequence ID" value="SHF12537.1"/>
    <property type="molecule type" value="Genomic_DNA"/>
</dbReference>
<keyword evidence="3 6" id="KW-0732">Signal</keyword>
<evidence type="ECO:0000259" key="8">
    <source>
        <dbReference type="Pfam" id="PF14322"/>
    </source>
</evidence>
<accession>A0A1M4Z424</accession>
<dbReference type="PROSITE" id="PS51257">
    <property type="entry name" value="PROKAR_LIPOPROTEIN"/>
    <property type="match status" value="1"/>
</dbReference>
<proteinExistence type="inferred from homology"/>
<dbReference type="InterPro" id="IPR012944">
    <property type="entry name" value="SusD_RagB_dom"/>
</dbReference>
<dbReference type="GO" id="GO:0009279">
    <property type="term" value="C:cell outer membrane"/>
    <property type="evidence" value="ECO:0007669"/>
    <property type="project" value="UniProtKB-SubCell"/>
</dbReference>
<dbReference type="RefSeq" id="WP_084528693.1">
    <property type="nucleotide sequence ID" value="NZ_FQUQ01000002.1"/>
</dbReference>
<evidence type="ECO:0000313" key="10">
    <source>
        <dbReference type="Proteomes" id="UP000184287"/>
    </source>
</evidence>
<evidence type="ECO:0000256" key="1">
    <source>
        <dbReference type="ARBA" id="ARBA00004442"/>
    </source>
</evidence>
<gene>
    <name evidence="9" type="ORF">SAMN04488522_102170</name>
</gene>
<feature type="domain" description="RagB/SusD" evidence="7">
    <location>
        <begin position="331"/>
        <end position="473"/>
    </location>
</feature>
<evidence type="ECO:0000256" key="3">
    <source>
        <dbReference type="ARBA" id="ARBA00022729"/>
    </source>
</evidence>
<dbReference type="Proteomes" id="UP000184287">
    <property type="component" value="Unassembled WGS sequence"/>
</dbReference>
<feature type="chain" id="PRO_5013381940" evidence="6">
    <location>
        <begin position="24"/>
        <end position="474"/>
    </location>
</feature>
<comment type="similarity">
    <text evidence="2">Belongs to the SusD family.</text>
</comment>
<dbReference type="Gene3D" id="1.25.40.390">
    <property type="match status" value="1"/>
</dbReference>
<evidence type="ECO:0000256" key="2">
    <source>
        <dbReference type="ARBA" id="ARBA00006275"/>
    </source>
</evidence>
<organism evidence="9 10">
    <name type="scientific">Pedobacter caeni</name>
    <dbReference type="NCBI Taxonomy" id="288992"/>
    <lineage>
        <taxon>Bacteria</taxon>
        <taxon>Pseudomonadati</taxon>
        <taxon>Bacteroidota</taxon>
        <taxon>Sphingobacteriia</taxon>
        <taxon>Sphingobacteriales</taxon>
        <taxon>Sphingobacteriaceae</taxon>
        <taxon>Pedobacter</taxon>
    </lineage>
</organism>
<keyword evidence="10" id="KW-1185">Reference proteome</keyword>
<keyword evidence="5" id="KW-0998">Cell outer membrane</keyword>
<feature type="domain" description="SusD-like N-terminal" evidence="8">
    <location>
        <begin position="43"/>
        <end position="227"/>
    </location>
</feature>
<dbReference type="Pfam" id="PF07980">
    <property type="entry name" value="SusD_RagB"/>
    <property type="match status" value="1"/>
</dbReference>
<dbReference type="STRING" id="288992.SAMN04488522_102170"/>
<dbReference type="SUPFAM" id="SSF48452">
    <property type="entry name" value="TPR-like"/>
    <property type="match status" value="1"/>
</dbReference>
<feature type="signal peptide" evidence="6">
    <location>
        <begin position="1"/>
        <end position="23"/>
    </location>
</feature>
<dbReference type="CDD" id="cd08977">
    <property type="entry name" value="SusD"/>
    <property type="match status" value="1"/>
</dbReference>
<dbReference type="AlphaFoldDB" id="A0A1M4Z424"/>
<reference evidence="10" key="1">
    <citation type="submission" date="2016-11" db="EMBL/GenBank/DDBJ databases">
        <authorList>
            <person name="Varghese N."/>
            <person name="Submissions S."/>
        </authorList>
    </citation>
    <scope>NUCLEOTIDE SEQUENCE [LARGE SCALE GENOMIC DNA]</scope>
    <source>
        <strain evidence="10">DSM 16990</strain>
    </source>
</reference>
<evidence type="ECO:0000256" key="6">
    <source>
        <dbReference type="SAM" id="SignalP"/>
    </source>
</evidence>
<evidence type="ECO:0000259" key="7">
    <source>
        <dbReference type="Pfam" id="PF07980"/>
    </source>
</evidence>
<evidence type="ECO:0000256" key="4">
    <source>
        <dbReference type="ARBA" id="ARBA00023136"/>
    </source>
</evidence>
<name>A0A1M4Z424_9SPHI</name>
<dbReference type="InterPro" id="IPR033985">
    <property type="entry name" value="SusD-like_N"/>
</dbReference>
<protein>
    <submittedName>
        <fullName evidence="9">RagB/SusD domain-containing protein</fullName>
    </submittedName>
</protein>
<evidence type="ECO:0000313" key="9">
    <source>
        <dbReference type="EMBL" id="SHF12537.1"/>
    </source>
</evidence>
<dbReference type="InterPro" id="IPR011990">
    <property type="entry name" value="TPR-like_helical_dom_sf"/>
</dbReference>
<sequence>MISHKTILKNTLGLLLFAGSVMSCSKSRLDTVPTTEKMLTNFYKNEAQINEGVNAAYGMLQKEGQYGANYMVFGEIPSDNTFDEVPANDGGNYGQLDLFSAIALNDLVKDTWEAAYIGIQQTNVILNRIDAIEMSAQNRDYLKGEMLFIRALSYFNLVRIFGDVPLVTKETTNVNDYFGQGRTSKAEVYTQIEQDLKAAILLLPKARSLKGKATQGSALALLGKVYLTLHKYDLAIAQLAQVGPLGYKLLTDPARIFDPLFENSEEIIFDVQFASGINGNKEGSRGFQLFSPSGSVGGAKGHNLPTRMVYNSFTAKDRRKAAYLGITSGGVPFTKKLVQTSSTIEDGGSNVVVLRYADVLLMLAECYNETGNPGKGMDLLNEVRERAGLDKVTGLDQNSLRPVIAQERQWEFVGEGSRWFDLIRTGKAIEVMNAYFKVTPGYQGISINEDQLVQPIPQSQVNTDPAIKQNKGYN</sequence>